<keyword evidence="4" id="KW-0285">Flavoprotein</keyword>
<keyword evidence="8" id="KW-0460">Magnesium</keyword>
<gene>
    <name evidence="11" type="ORF">UFOPK1353_00173</name>
    <name evidence="12" type="ORF">UFOPK1826_00435</name>
    <name evidence="13" type="ORF">UFOPK3026_00588</name>
</gene>
<keyword evidence="6" id="KW-0479">Metal-binding</keyword>
<dbReference type="EC" id="2.7.1.180" evidence="2"/>
<evidence type="ECO:0000256" key="2">
    <source>
        <dbReference type="ARBA" id="ARBA00011955"/>
    </source>
</evidence>
<protein>
    <recommendedName>
        <fullName evidence="3">FAD:protein FMN transferase</fullName>
        <ecNumber evidence="2">2.7.1.180</ecNumber>
    </recommendedName>
    <alternativeName>
        <fullName evidence="9">Flavin transferase</fullName>
    </alternativeName>
</protein>
<dbReference type="EMBL" id="CAEZUN010000037">
    <property type="protein sequence ID" value="CAB4597537.1"/>
    <property type="molecule type" value="Genomic_DNA"/>
</dbReference>
<comment type="catalytic activity">
    <reaction evidence="10">
        <text>L-threonyl-[protein] + FAD = FMN-L-threonyl-[protein] + AMP + H(+)</text>
        <dbReference type="Rhea" id="RHEA:36847"/>
        <dbReference type="Rhea" id="RHEA-COMP:11060"/>
        <dbReference type="Rhea" id="RHEA-COMP:11061"/>
        <dbReference type="ChEBI" id="CHEBI:15378"/>
        <dbReference type="ChEBI" id="CHEBI:30013"/>
        <dbReference type="ChEBI" id="CHEBI:57692"/>
        <dbReference type="ChEBI" id="CHEBI:74257"/>
        <dbReference type="ChEBI" id="CHEBI:456215"/>
        <dbReference type="EC" id="2.7.1.180"/>
    </reaction>
</comment>
<comment type="cofactor">
    <cofactor evidence="1">
        <name>Mg(2+)</name>
        <dbReference type="ChEBI" id="CHEBI:18420"/>
    </cofactor>
</comment>
<dbReference type="Gene3D" id="3.10.520.10">
    <property type="entry name" value="ApbE-like domains"/>
    <property type="match status" value="2"/>
</dbReference>
<evidence type="ECO:0000256" key="6">
    <source>
        <dbReference type="ARBA" id="ARBA00022723"/>
    </source>
</evidence>
<dbReference type="PANTHER" id="PTHR30040">
    <property type="entry name" value="THIAMINE BIOSYNTHESIS LIPOPROTEIN APBE"/>
    <property type="match status" value="1"/>
</dbReference>
<evidence type="ECO:0000256" key="3">
    <source>
        <dbReference type="ARBA" id="ARBA00016337"/>
    </source>
</evidence>
<name>A0A6J6AV66_9ZZZZ</name>
<evidence type="ECO:0000256" key="5">
    <source>
        <dbReference type="ARBA" id="ARBA00022679"/>
    </source>
</evidence>
<dbReference type="GO" id="GO:0016740">
    <property type="term" value="F:transferase activity"/>
    <property type="evidence" value="ECO:0007669"/>
    <property type="project" value="UniProtKB-KW"/>
</dbReference>
<dbReference type="InterPro" id="IPR024932">
    <property type="entry name" value="ApbE"/>
</dbReference>
<evidence type="ECO:0000256" key="7">
    <source>
        <dbReference type="ARBA" id="ARBA00022827"/>
    </source>
</evidence>
<evidence type="ECO:0000256" key="4">
    <source>
        <dbReference type="ARBA" id="ARBA00022630"/>
    </source>
</evidence>
<dbReference type="InterPro" id="IPR003374">
    <property type="entry name" value="ApbE-like_sf"/>
</dbReference>
<organism evidence="11">
    <name type="scientific">freshwater metagenome</name>
    <dbReference type="NCBI Taxonomy" id="449393"/>
    <lineage>
        <taxon>unclassified sequences</taxon>
        <taxon>metagenomes</taxon>
        <taxon>ecological metagenomes</taxon>
    </lineage>
</organism>
<evidence type="ECO:0000313" key="13">
    <source>
        <dbReference type="EMBL" id="CAB4801624.1"/>
    </source>
</evidence>
<dbReference type="SUPFAM" id="SSF143631">
    <property type="entry name" value="ApbE-like"/>
    <property type="match status" value="1"/>
</dbReference>
<evidence type="ECO:0000256" key="9">
    <source>
        <dbReference type="ARBA" id="ARBA00031306"/>
    </source>
</evidence>
<dbReference type="AlphaFoldDB" id="A0A6J6AV66"/>
<dbReference type="EMBL" id="CAEZSE010000015">
    <property type="protein sequence ID" value="CAB4530346.1"/>
    <property type="molecule type" value="Genomic_DNA"/>
</dbReference>
<dbReference type="GO" id="GO:0046872">
    <property type="term" value="F:metal ion binding"/>
    <property type="evidence" value="ECO:0007669"/>
    <property type="project" value="UniProtKB-KW"/>
</dbReference>
<reference evidence="11" key="1">
    <citation type="submission" date="2020-05" db="EMBL/GenBank/DDBJ databases">
        <authorList>
            <person name="Chiriac C."/>
            <person name="Salcher M."/>
            <person name="Ghai R."/>
            <person name="Kavagutti S V."/>
        </authorList>
    </citation>
    <scope>NUCLEOTIDE SEQUENCE</scope>
</reference>
<keyword evidence="5" id="KW-0808">Transferase</keyword>
<sequence>MTIATSHKFAAKAMGTAASLHIDDFCDSVTAEKAWRSVISFLWNIEQTFSTFISDSEISKINSGSLNLLDSSPSVIEVFDACTWLEHASDGAFRARRPDGSLDPAGFVKGWATQCASRLLTESNLKNWYLCVGGDIQTSGRQASGELWSVGITDPQDQNLVRCTIDIPENWAVATSGNSARGQHIWSADANPADETLRSFSVIGPDLMWADAFATAGFAKGTAGADWVNKFSNYLALEIK</sequence>
<evidence type="ECO:0000256" key="10">
    <source>
        <dbReference type="ARBA" id="ARBA00048540"/>
    </source>
</evidence>
<proteinExistence type="predicted"/>
<evidence type="ECO:0000256" key="1">
    <source>
        <dbReference type="ARBA" id="ARBA00001946"/>
    </source>
</evidence>
<dbReference type="EMBL" id="CAFAAP010000071">
    <property type="protein sequence ID" value="CAB4801624.1"/>
    <property type="molecule type" value="Genomic_DNA"/>
</dbReference>
<evidence type="ECO:0000313" key="11">
    <source>
        <dbReference type="EMBL" id="CAB4530346.1"/>
    </source>
</evidence>
<dbReference type="PANTHER" id="PTHR30040:SF2">
    <property type="entry name" value="FAD:PROTEIN FMN TRANSFERASE"/>
    <property type="match status" value="1"/>
</dbReference>
<keyword evidence="7" id="KW-0274">FAD</keyword>
<evidence type="ECO:0000256" key="8">
    <source>
        <dbReference type="ARBA" id="ARBA00022842"/>
    </source>
</evidence>
<evidence type="ECO:0000313" key="12">
    <source>
        <dbReference type="EMBL" id="CAB4597537.1"/>
    </source>
</evidence>
<dbReference type="Pfam" id="PF02424">
    <property type="entry name" value="ApbE"/>
    <property type="match status" value="2"/>
</dbReference>
<accession>A0A6J6AV66</accession>